<accession>A0A0A2M658</accession>
<feature type="transmembrane region" description="Helical" evidence="1">
    <location>
        <begin position="50"/>
        <end position="78"/>
    </location>
</feature>
<keyword evidence="1" id="KW-0472">Membrane</keyword>
<evidence type="ECO:0000256" key="1">
    <source>
        <dbReference type="SAM" id="Phobius"/>
    </source>
</evidence>
<protein>
    <submittedName>
        <fullName evidence="2">Uncharacterized protein</fullName>
    </submittedName>
</protein>
<gene>
    <name evidence="2" type="ORF">Q765_07810</name>
</gene>
<dbReference type="EMBL" id="JRLX01000006">
    <property type="protein sequence ID" value="KGO87101.1"/>
    <property type="molecule type" value="Genomic_DNA"/>
</dbReference>
<dbReference type="AlphaFoldDB" id="A0A0A2M658"/>
<sequence length="198" mass="22924">MINTTNDIIISERNRPRWQSVLAALCYALMFMFVGLMIFGLYTYPGKQGFRAFVSSFNCAVFMLVFGLRFSVITSIYFDMAGRRYKKEYKVGFVRFGKWQQLPDIDYVSVFKQAVTLPGEDDGHVFNVNVWYGINQHFTIYTKPELKPAYDMALYIASRTRVELLDATDSQNKIWITPFVETQSWGLPAAKVNKRGLR</sequence>
<keyword evidence="3" id="KW-1185">Reference proteome</keyword>
<keyword evidence="1" id="KW-1133">Transmembrane helix</keyword>
<evidence type="ECO:0000313" key="3">
    <source>
        <dbReference type="Proteomes" id="UP000030152"/>
    </source>
</evidence>
<dbReference type="eggNOG" id="ENOG5032SIB">
    <property type="taxonomic scope" value="Bacteria"/>
</dbReference>
<dbReference type="OrthoDB" id="1200950at2"/>
<evidence type="ECO:0000313" key="2">
    <source>
        <dbReference type="EMBL" id="KGO87101.1"/>
    </source>
</evidence>
<dbReference type="RefSeq" id="WP_020213039.1">
    <property type="nucleotide sequence ID" value="NZ_JRLX01000006.1"/>
</dbReference>
<dbReference type="Proteomes" id="UP000030152">
    <property type="component" value="Unassembled WGS sequence"/>
</dbReference>
<dbReference type="STRING" id="1121895.GCA_000378485_01880"/>
<name>A0A0A2M658_9FLAO</name>
<organism evidence="2 3">
    <name type="scientific">Flavobacterium rivuli WB 3.3-2 = DSM 21788</name>
    <dbReference type="NCBI Taxonomy" id="1121895"/>
    <lineage>
        <taxon>Bacteria</taxon>
        <taxon>Pseudomonadati</taxon>
        <taxon>Bacteroidota</taxon>
        <taxon>Flavobacteriia</taxon>
        <taxon>Flavobacteriales</taxon>
        <taxon>Flavobacteriaceae</taxon>
        <taxon>Flavobacterium</taxon>
    </lineage>
</organism>
<reference evidence="2 3" key="1">
    <citation type="submission" date="2013-09" db="EMBL/GenBank/DDBJ databases">
        <authorList>
            <person name="Zeng Z."/>
            <person name="Chen C."/>
        </authorList>
    </citation>
    <scope>NUCLEOTIDE SEQUENCE [LARGE SCALE GENOMIC DNA]</scope>
    <source>
        <strain evidence="2 3">WB 3.3-2</strain>
    </source>
</reference>
<comment type="caution">
    <text evidence="2">The sequence shown here is derived from an EMBL/GenBank/DDBJ whole genome shotgun (WGS) entry which is preliminary data.</text>
</comment>
<proteinExistence type="predicted"/>
<feature type="transmembrane region" description="Helical" evidence="1">
    <location>
        <begin position="21"/>
        <end position="44"/>
    </location>
</feature>
<keyword evidence="1" id="KW-0812">Transmembrane</keyword>